<evidence type="ECO:0000313" key="1">
    <source>
        <dbReference type="EMBL" id="MDT0435624.1"/>
    </source>
</evidence>
<evidence type="ECO:0000313" key="2">
    <source>
        <dbReference type="Proteomes" id="UP001183535"/>
    </source>
</evidence>
<name>A0ABD5EPJ0_9ACTN</name>
<dbReference type="EMBL" id="JAVRES010000004">
    <property type="protein sequence ID" value="MDT0435624.1"/>
    <property type="molecule type" value="Genomic_DNA"/>
</dbReference>
<dbReference type="RefSeq" id="WP_141721478.1">
    <property type="nucleotide sequence ID" value="NZ_JAVRES010000004.1"/>
</dbReference>
<gene>
    <name evidence="1" type="ORF">RM877_13110</name>
</gene>
<comment type="caution">
    <text evidence="1">The sequence shown here is derived from an EMBL/GenBank/DDBJ whole genome shotgun (WGS) entry which is preliminary data.</text>
</comment>
<organism evidence="1 2">
    <name type="scientific">Streptomyces doudnae</name>
    <dbReference type="NCBI Taxonomy" id="3075536"/>
    <lineage>
        <taxon>Bacteria</taxon>
        <taxon>Bacillati</taxon>
        <taxon>Actinomycetota</taxon>
        <taxon>Actinomycetes</taxon>
        <taxon>Kitasatosporales</taxon>
        <taxon>Streptomycetaceae</taxon>
        <taxon>Streptomyces</taxon>
    </lineage>
</organism>
<keyword evidence="2" id="KW-1185">Reference proteome</keyword>
<accession>A0ABD5EPJ0</accession>
<sequence length="119" mass="12788">MTQTILHDDPAGRPGNCLQAVVASLLELPLHTVPHFAAGGEDWLERLVGFCHGHGYALYTVPDGAPCPYGMAWGLSPRGVRHAVCWEADHMSHDPHPSRAGLLTVTELIAVEPAPPTRP</sequence>
<reference evidence="2" key="1">
    <citation type="submission" date="2023-07" db="EMBL/GenBank/DDBJ databases">
        <title>30 novel species of actinomycetes from the DSMZ collection.</title>
        <authorList>
            <person name="Nouioui I."/>
        </authorList>
    </citation>
    <scope>NUCLEOTIDE SEQUENCE [LARGE SCALE GENOMIC DNA]</scope>
    <source>
        <strain evidence="2">DSM 41981</strain>
    </source>
</reference>
<dbReference type="AlphaFoldDB" id="A0ABD5EPJ0"/>
<protein>
    <submittedName>
        <fullName evidence="1">Uncharacterized protein</fullName>
    </submittedName>
</protein>
<proteinExistence type="predicted"/>
<dbReference type="Proteomes" id="UP001183535">
    <property type="component" value="Unassembled WGS sequence"/>
</dbReference>